<gene>
    <name evidence="2" type="ORF">FZEAL_6985</name>
</gene>
<keyword evidence="3" id="KW-1185">Reference proteome</keyword>
<dbReference type="AlphaFoldDB" id="A0A8H4XJ31"/>
<reference evidence="2" key="1">
    <citation type="journal article" date="2020" name="BMC Genomics">
        <title>Correction to: Identification and distribution of gene clusters required for synthesis of sphingolipid metabolism inhibitors in diverse species of the filamentous fungus Fusarium.</title>
        <authorList>
            <person name="Kim H.S."/>
            <person name="Lohmar J.M."/>
            <person name="Busman M."/>
            <person name="Brown D.W."/>
            <person name="Naumann T.A."/>
            <person name="Divon H.H."/>
            <person name="Lysoe E."/>
            <person name="Uhlig S."/>
            <person name="Proctor R.H."/>
        </authorList>
    </citation>
    <scope>NUCLEOTIDE SEQUENCE</scope>
    <source>
        <strain evidence="2">NRRL 22465</strain>
    </source>
</reference>
<proteinExistence type="predicted"/>
<name>A0A8H4XJ31_9HYPO</name>
<evidence type="ECO:0000313" key="3">
    <source>
        <dbReference type="Proteomes" id="UP000635477"/>
    </source>
</evidence>
<sequence>MKRSLEDWVQGYIDKVHNQKTSPDECQVPQSTTGDGQRRAQEEVGSLRKELAGFQEQVWSLTQTHRAVEARDQELELSRERRQALVFSSRKGVGFALPVETVVDILRQLHGATDIMKDQLLPSFNMIN</sequence>
<dbReference type="EMBL" id="JABEYC010000548">
    <property type="protein sequence ID" value="KAF4976341.1"/>
    <property type="molecule type" value="Genomic_DNA"/>
</dbReference>
<evidence type="ECO:0000313" key="2">
    <source>
        <dbReference type="EMBL" id="KAF4976341.1"/>
    </source>
</evidence>
<feature type="region of interest" description="Disordered" evidence="1">
    <location>
        <begin position="19"/>
        <end position="43"/>
    </location>
</feature>
<reference evidence="2" key="2">
    <citation type="submission" date="2020-05" db="EMBL/GenBank/DDBJ databases">
        <authorList>
            <person name="Kim H.-S."/>
            <person name="Proctor R.H."/>
            <person name="Brown D.W."/>
        </authorList>
    </citation>
    <scope>NUCLEOTIDE SEQUENCE</scope>
    <source>
        <strain evidence="2">NRRL 22465</strain>
    </source>
</reference>
<organism evidence="2 3">
    <name type="scientific">Fusarium zealandicum</name>
    <dbReference type="NCBI Taxonomy" id="1053134"/>
    <lineage>
        <taxon>Eukaryota</taxon>
        <taxon>Fungi</taxon>
        <taxon>Dikarya</taxon>
        <taxon>Ascomycota</taxon>
        <taxon>Pezizomycotina</taxon>
        <taxon>Sordariomycetes</taxon>
        <taxon>Hypocreomycetidae</taxon>
        <taxon>Hypocreales</taxon>
        <taxon>Nectriaceae</taxon>
        <taxon>Fusarium</taxon>
        <taxon>Fusarium staphyleae species complex</taxon>
    </lineage>
</organism>
<protein>
    <submittedName>
        <fullName evidence="2">Uncharacterized protein</fullName>
    </submittedName>
</protein>
<dbReference type="Proteomes" id="UP000635477">
    <property type="component" value="Unassembled WGS sequence"/>
</dbReference>
<evidence type="ECO:0000256" key="1">
    <source>
        <dbReference type="SAM" id="MobiDB-lite"/>
    </source>
</evidence>
<accession>A0A8H4XJ31</accession>
<comment type="caution">
    <text evidence="2">The sequence shown here is derived from an EMBL/GenBank/DDBJ whole genome shotgun (WGS) entry which is preliminary data.</text>
</comment>